<gene>
    <name evidence="1" type="ORF">ACFQ41_06410</name>
</gene>
<dbReference type="Pfam" id="PF06115">
    <property type="entry name" value="DUF956"/>
    <property type="match status" value="1"/>
</dbReference>
<reference evidence="2" key="1">
    <citation type="journal article" date="2019" name="Int. J. Syst. Evol. Microbiol.">
        <title>The Global Catalogue of Microorganisms (GCM) 10K type strain sequencing project: providing services to taxonomists for standard genome sequencing and annotation.</title>
        <authorList>
            <consortium name="The Broad Institute Genomics Platform"/>
            <consortium name="The Broad Institute Genome Sequencing Center for Infectious Disease"/>
            <person name="Wu L."/>
            <person name="Ma J."/>
        </authorList>
    </citation>
    <scope>NUCLEOTIDE SEQUENCE [LARGE SCALE GENOMIC DNA]</scope>
    <source>
        <strain evidence="2">CCM 9110</strain>
    </source>
</reference>
<proteinExistence type="predicted"/>
<dbReference type="EMBL" id="JBHTOA010000025">
    <property type="protein sequence ID" value="MFD1398937.1"/>
    <property type="molecule type" value="Genomic_DNA"/>
</dbReference>
<keyword evidence="2" id="KW-1185">Reference proteome</keyword>
<sequence length="131" mass="15094">MQEVIQSINTKVDLTVDATSYLGIADYGKIMVGDKGFEWFSNRNRRKFIQIPWGEVTIVEATIMFKGKYIPRFTIHTKHSGNFAFASKDPKRTLRAIRVYIPAEHIVKTQTFLQLVRGYISNIRAKRAAKK</sequence>
<dbReference type="PIRSF" id="PIRSF021265">
    <property type="entry name" value="DUF956"/>
    <property type="match status" value="1"/>
</dbReference>
<protein>
    <submittedName>
        <fullName evidence="1">DUF956 family protein</fullName>
    </submittedName>
</protein>
<accession>A0ABW4BGY9</accession>
<dbReference type="InterPro" id="IPR010360">
    <property type="entry name" value="DUF956"/>
</dbReference>
<name>A0ABW4BGY9_9LACO</name>
<dbReference type="Proteomes" id="UP001597199">
    <property type="component" value="Unassembled WGS sequence"/>
</dbReference>
<dbReference type="RefSeq" id="WP_204118462.1">
    <property type="nucleotide sequence ID" value="NZ_BOLV01000005.1"/>
</dbReference>
<evidence type="ECO:0000313" key="1">
    <source>
        <dbReference type="EMBL" id="MFD1398937.1"/>
    </source>
</evidence>
<evidence type="ECO:0000313" key="2">
    <source>
        <dbReference type="Proteomes" id="UP001597199"/>
    </source>
</evidence>
<comment type="caution">
    <text evidence="1">The sequence shown here is derived from an EMBL/GenBank/DDBJ whole genome shotgun (WGS) entry which is preliminary data.</text>
</comment>
<organism evidence="1 2">
    <name type="scientific">Lacticaseibacillus suilingensis</name>
    <dbReference type="NCBI Taxonomy" id="2799577"/>
    <lineage>
        <taxon>Bacteria</taxon>
        <taxon>Bacillati</taxon>
        <taxon>Bacillota</taxon>
        <taxon>Bacilli</taxon>
        <taxon>Lactobacillales</taxon>
        <taxon>Lactobacillaceae</taxon>
        <taxon>Lacticaseibacillus</taxon>
    </lineage>
</organism>